<dbReference type="Gene3D" id="3.30.160.20">
    <property type="match status" value="1"/>
</dbReference>
<evidence type="ECO:0000256" key="8">
    <source>
        <dbReference type="HAMAP-Rule" id="MF_01307"/>
    </source>
</evidence>
<dbReference type="AlphaFoldDB" id="A0A0H4TN09"/>
<evidence type="ECO:0000256" key="2">
    <source>
        <dbReference type="ARBA" id="ARBA00008945"/>
    </source>
</evidence>
<keyword evidence="6 8" id="KW-0687">Ribonucleoprotein</keyword>
<evidence type="ECO:0000256" key="1">
    <source>
        <dbReference type="ARBA" id="ARBA00003093"/>
    </source>
</evidence>
<feature type="domain" description="S5 DRBM" evidence="10">
    <location>
        <begin position="11"/>
        <end position="74"/>
    </location>
</feature>
<dbReference type="PROSITE" id="PS50881">
    <property type="entry name" value="S5_DSRBD"/>
    <property type="match status" value="1"/>
</dbReference>
<evidence type="ECO:0000256" key="3">
    <source>
        <dbReference type="ARBA" id="ARBA00022730"/>
    </source>
</evidence>
<dbReference type="SUPFAM" id="SSF54211">
    <property type="entry name" value="Ribosomal protein S5 domain 2-like"/>
    <property type="match status" value="1"/>
</dbReference>
<dbReference type="Pfam" id="PF03719">
    <property type="entry name" value="Ribosomal_S5_C"/>
    <property type="match status" value="1"/>
</dbReference>
<comment type="similarity">
    <text evidence="2 8 9">Belongs to the universal ribosomal protein uS5 family.</text>
</comment>
<dbReference type="NCBIfam" id="TIGR01021">
    <property type="entry name" value="rpsE_bact"/>
    <property type="match status" value="1"/>
</dbReference>
<dbReference type="GO" id="GO:0006412">
    <property type="term" value="P:translation"/>
    <property type="evidence" value="ECO:0007669"/>
    <property type="project" value="UniProtKB-UniRule"/>
</dbReference>
<protein>
    <recommendedName>
        <fullName evidence="7 8">Small ribosomal subunit protein uS5</fullName>
    </recommendedName>
</protein>
<dbReference type="Pfam" id="PF00333">
    <property type="entry name" value="Ribosomal_S5"/>
    <property type="match status" value="1"/>
</dbReference>
<dbReference type="InterPro" id="IPR013810">
    <property type="entry name" value="Ribosomal_uS5_N"/>
</dbReference>
<dbReference type="GO" id="GO:0042254">
    <property type="term" value="P:ribosome biogenesis"/>
    <property type="evidence" value="ECO:0007669"/>
    <property type="project" value="UniProtKB-ARBA"/>
</dbReference>
<dbReference type="HAMAP" id="MF_01307_B">
    <property type="entry name" value="Ribosomal_uS5_B"/>
    <property type="match status" value="1"/>
</dbReference>
<dbReference type="InterPro" id="IPR018192">
    <property type="entry name" value="Ribosomal_uS5_N_CS"/>
</dbReference>
<evidence type="ECO:0000256" key="5">
    <source>
        <dbReference type="ARBA" id="ARBA00022980"/>
    </source>
</evidence>
<dbReference type="GO" id="GO:0003735">
    <property type="term" value="F:structural constituent of ribosome"/>
    <property type="evidence" value="ECO:0007669"/>
    <property type="project" value="UniProtKB-UniRule"/>
</dbReference>
<evidence type="ECO:0000256" key="6">
    <source>
        <dbReference type="ARBA" id="ARBA00023274"/>
    </source>
</evidence>
<comment type="function">
    <text evidence="1 8">Located at the back of the 30S subunit body where it stabilizes the conformation of the head with respect to the body.</text>
</comment>
<dbReference type="GO" id="GO:0019843">
    <property type="term" value="F:rRNA binding"/>
    <property type="evidence" value="ECO:0007669"/>
    <property type="project" value="UniProtKB-UniRule"/>
</dbReference>
<dbReference type="GO" id="GO:0005737">
    <property type="term" value="C:cytoplasm"/>
    <property type="evidence" value="ECO:0007669"/>
    <property type="project" value="UniProtKB-ARBA"/>
</dbReference>
<dbReference type="PROSITE" id="PS00585">
    <property type="entry name" value="RIBOSOMAL_S5"/>
    <property type="match status" value="1"/>
</dbReference>
<evidence type="ECO:0000256" key="7">
    <source>
        <dbReference type="ARBA" id="ARBA00035255"/>
    </source>
</evidence>
<reference evidence="11" key="1">
    <citation type="journal article" date="2015" name="ISME J.">
        <title>Aquifer environment selects for microbial species cohorts in sediment and groundwater.</title>
        <authorList>
            <person name="Hug L.A."/>
            <person name="Thomas B.C."/>
            <person name="Brown C.T."/>
            <person name="Frischkorn K.R."/>
            <person name="Williams K.H."/>
            <person name="Tringe S.G."/>
            <person name="Banfield J.F."/>
        </authorList>
    </citation>
    <scope>NUCLEOTIDE SEQUENCE</scope>
</reference>
<evidence type="ECO:0000313" key="11">
    <source>
        <dbReference type="EMBL" id="AKQ01999.1"/>
    </source>
</evidence>
<keyword evidence="5 8" id="KW-0689">Ribosomal protein</keyword>
<proteinExistence type="inferred from homology"/>
<organism evidence="11">
    <name type="scientific">uncultured planctomycete Rifle_16ft_4_minimus_3099</name>
    <dbReference type="NCBI Taxonomy" id="1665203"/>
    <lineage>
        <taxon>Bacteria</taxon>
        <taxon>Pseudomonadati</taxon>
        <taxon>Planctomycetota</taxon>
        <taxon>Planctomycetia</taxon>
        <taxon>Planctomycetales</taxon>
        <taxon>environmental samples</taxon>
    </lineage>
</organism>
<dbReference type="SUPFAM" id="SSF54768">
    <property type="entry name" value="dsRNA-binding domain-like"/>
    <property type="match status" value="1"/>
</dbReference>
<name>A0A0H4TN09_9BACT</name>
<comment type="function">
    <text evidence="8">With S4 and S12 plays an important role in translational accuracy.</text>
</comment>
<keyword evidence="4 8" id="KW-0694">RNA-binding</keyword>
<sequence>MAEPEKEAGVLEEAVVSINRCTAVTKGGKNLSFSALVVVGDRQGKVGYGFGKAREVPSAISKGTKDAKRGMLPVVLKGDTIPYAVWGRYGATRVFLKPAAPGTGIKAGAAARAVLELAGVRNILSKCYGSRNPLNVVKATMEGLRSLKDPKYIAQLRGVDLE</sequence>
<dbReference type="EMBL" id="KT006987">
    <property type="protein sequence ID" value="AKQ01999.1"/>
    <property type="molecule type" value="Genomic_DNA"/>
</dbReference>
<dbReference type="PANTHER" id="PTHR48277:SF1">
    <property type="entry name" value="MITOCHONDRIAL RIBOSOMAL PROTEIN S5"/>
    <property type="match status" value="1"/>
</dbReference>
<dbReference type="InterPro" id="IPR014721">
    <property type="entry name" value="Ribsml_uS5_D2-typ_fold_subgr"/>
</dbReference>
<gene>
    <name evidence="8" type="primary">rpsE</name>
</gene>
<keyword evidence="3 8" id="KW-0699">rRNA-binding</keyword>
<dbReference type="FunFam" id="3.30.160.20:FF:000001">
    <property type="entry name" value="30S ribosomal protein S5"/>
    <property type="match status" value="1"/>
</dbReference>
<dbReference type="InterPro" id="IPR000851">
    <property type="entry name" value="Ribosomal_uS5"/>
</dbReference>
<accession>A0A0H4TN09</accession>
<dbReference type="InterPro" id="IPR005324">
    <property type="entry name" value="Ribosomal_uS5_C"/>
</dbReference>
<dbReference type="InterPro" id="IPR020568">
    <property type="entry name" value="Ribosomal_Su5_D2-typ_SF"/>
</dbReference>
<dbReference type="InterPro" id="IPR005712">
    <property type="entry name" value="Ribosomal_uS5_bac-type"/>
</dbReference>
<dbReference type="PANTHER" id="PTHR48277">
    <property type="entry name" value="MITOCHONDRIAL RIBOSOMAL PROTEIN S5"/>
    <property type="match status" value="1"/>
</dbReference>
<comment type="domain">
    <text evidence="8">The N-terminal domain interacts with the head of the 30S subunit; the C-terminal domain interacts with the body and contacts protein S4. The interaction surface between S4 and S5 is involved in control of translational fidelity.</text>
</comment>
<dbReference type="GO" id="GO:0015935">
    <property type="term" value="C:small ribosomal subunit"/>
    <property type="evidence" value="ECO:0007669"/>
    <property type="project" value="InterPro"/>
</dbReference>
<evidence type="ECO:0000259" key="10">
    <source>
        <dbReference type="PROSITE" id="PS50881"/>
    </source>
</evidence>
<dbReference type="Gene3D" id="3.30.230.10">
    <property type="match status" value="1"/>
</dbReference>
<dbReference type="FunFam" id="3.30.230.10:FF:000002">
    <property type="entry name" value="30S ribosomal protein S5"/>
    <property type="match status" value="1"/>
</dbReference>
<evidence type="ECO:0000256" key="4">
    <source>
        <dbReference type="ARBA" id="ARBA00022884"/>
    </source>
</evidence>
<evidence type="ECO:0000256" key="9">
    <source>
        <dbReference type="RuleBase" id="RU003823"/>
    </source>
</evidence>
<comment type="subunit">
    <text evidence="8">Part of the 30S ribosomal subunit. Contacts proteins S4 and S8.</text>
</comment>